<evidence type="ECO:0000313" key="4">
    <source>
        <dbReference type="Proteomes" id="UP000239649"/>
    </source>
</evidence>
<feature type="transmembrane region" description="Helical" evidence="2">
    <location>
        <begin position="313"/>
        <end position="335"/>
    </location>
</feature>
<dbReference type="EMBL" id="LHPF02000028">
    <property type="protein sequence ID" value="PSC69259.1"/>
    <property type="molecule type" value="Genomic_DNA"/>
</dbReference>
<keyword evidence="2" id="KW-1133">Transmembrane helix</keyword>
<accession>A0A2P6V595</accession>
<feature type="region of interest" description="Disordered" evidence="1">
    <location>
        <begin position="204"/>
        <end position="257"/>
    </location>
</feature>
<name>A0A2P6V595_9CHLO</name>
<evidence type="ECO:0000313" key="3">
    <source>
        <dbReference type="EMBL" id="PSC69259.1"/>
    </source>
</evidence>
<feature type="transmembrane region" description="Helical" evidence="2">
    <location>
        <begin position="500"/>
        <end position="521"/>
    </location>
</feature>
<gene>
    <name evidence="3" type="ORF">C2E20_7219</name>
</gene>
<feature type="compositionally biased region" description="Low complexity" evidence="1">
    <location>
        <begin position="239"/>
        <end position="253"/>
    </location>
</feature>
<keyword evidence="2" id="KW-0472">Membrane</keyword>
<reference evidence="3 4" key="1">
    <citation type="journal article" date="2018" name="Plant J.">
        <title>Genome sequences of Chlorella sorokiniana UTEX 1602 and Micractinium conductrix SAG 241.80: implications to maltose excretion by a green alga.</title>
        <authorList>
            <person name="Arriola M.B."/>
            <person name="Velmurugan N."/>
            <person name="Zhang Y."/>
            <person name="Plunkett M.H."/>
            <person name="Hondzo H."/>
            <person name="Barney B.M."/>
        </authorList>
    </citation>
    <scope>NUCLEOTIDE SEQUENCE [LARGE SCALE GENOMIC DNA]</scope>
    <source>
        <strain evidence="3 4">SAG 241.80</strain>
    </source>
</reference>
<keyword evidence="2" id="KW-0812">Transmembrane</keyword>
<evidence type="ECO:0000256" key="1">
    <source>
        <dbReference type="SAM" id="MobiDB-lite"/>
    </source>
</evidence>
<protein>
    <submittedName>
        <fullName evidence="3">Expressed protein isoform B</fullName>
    </submittedName>
</protein>
<keyword evidence="4" id="KW-1185">Reference proteome</keyword>
<dbReference type="AlphaFoldDB" id="A0A2P6V595"/>
<feature type="transmembrane region" description="Helical" evidence="2">
    <location>
        <begin position="347"/>
        <end position="366"/>
    </location>
</feature>
<comment type="caution">
    <text evidence="3">The sequence shown here is derived from an EMBL/GenBank/DDBJ whole genome shotgun (WGS) entry which is preliminary data.</text>
</comment>
<organism evidence="3 4">
    <name type="scientific">Micractinium conductrix</name>
    <dbReference type="NCBI Taxonomy" id="554055"/>
    <lineage>
        <taxon>Eukaryota</taxon>
        <taxon>Viridiplantae</taxon>
        <taxon>Chlorophyta</taxon>
        <taxon>core chlorophytes</taxon>
        <taxon>Trebouxiophyceae</taxon>
        <taxon>Chlorellales</taxon>
        <taxon>Chlorellaceae</taxon>
        <taxon>Chlorella clade</taxon>
        <taxon>Micractinium</taxon>
    </lineage>
</organism>
<evidence type="ECO:0000256" key="2">
    <source>
        <dbReference type="SAM" id="Phobius"/>
    </source>
</evidence>
<feature type="transmembrane region" description="Helical" evidence="2">
    <location>
        <begin position="378"/>
        <end position="401"/>
    </location>
</feature>
<proteinExistence type="predicted"/>
<dbReference type="Proteomes" id="UP000239649">
    <property type="component" value="Unassembled WGS sequence"/>
</dbReference>
<sequence length="542" mass="58207">MSSAWLEWLVGLFNPSGWWGPAPGTHESHLEEQRLGALLVKEQVKPPGQQDEELVHRLQVQYRQRQLWNSQAFVEVYGRTAEVFALPVSCDCCAARGWVWQRVAASNRALEEYSRQMVQQVAEELAAAEARRPAALVVQPTLHLDLPEALQHPPPRLDMCSSCALLVKEAERGELALVVHGEHLRDSFQRRGLQPASARRMAEAAAAAALPAREAQQGQQKQQYGASNGISGGGGQADEPTTPQQQQQQQQEQHAFSKKELGQQVAVAVVAAQAAGPGDAIHKSSHVFIGSALAAIITRVAVSACGGPALASYAASAIMSALLMGAISWWSVRLWRSHCDPADPMHGWLLLLLLPVKVAVSGLALARQWAMGFAVARAFLWILLPAPPLISGTVCLIVACWHCQHWLLEAVAKAAEGASAGSVAAILKPDISPLHLSVIMGFCARFAATCGHLIATDFPHSVSPALHAYFKALHGLVPGAQGSRPANEGQYNALMMAVPLMLLAFFGMVPHCSSAAVVLIWQFCPEQLTALATALWNKVIGG</sequence>
<feature type="compositionally biased region" description="Low complexity" evidence="1">
    <location>
        <begin position="204"/>
        <end position="229"/>
    </location>
</feature>